<dbReference type="GO" id="GO:0015074">
    <property type="term" value="P:DNA integration"/>
    <property type="evidence" value="ECO:0007669"/>
    <property type="project" value="InterPro"/>
</dbReference>
<evidence type="ECO:0000313" key="4">
    <source>
        <dbReference type="EMBL" id="NYI49059.1"/>
    </source>
</evidence>
<dbReference type="RefSeq" id="WP_068187386.1">
    <property type="nucleotide sequence ID" value="NZ_JACCCY010000001.1"/>
</dbReference>
<dbReference type="AlphaFoldDB" id="A0A8E1ZV55"/>
<dbReference type="SUPFAM" id="SSF53098">
    <property type="entry name" value="Ribonuclease H-like"/>
    <property type="match status" value="1"/>
</dbReference>
<dbReference type="InterPro" id="IPR050900">
    <property type="entry name" value="Transposase_IS3/IS150/IS904"/>
</dbReference>
<dbReference type="PANTHER" id="PTHR46889">
    <property type="entry name" value="TRANSPOSASE INSF FOR INSERTION SEQUENCE IS3B-RELATED"/>
    <property type="match status" value="1"/>
</dbReference>
<organism evidence="3 6">
    <name type="scientific">Macellibacteroides fermentans</name>
    <dbReference type="NCBI Taxonomy" id="879969"/>
    <lineage>
        <taxon>Bacteria</taxon>
        <taxon>Pseudomonadati</taxon>
        <taxon>Bacteroidota</taxon>
        <taxon>Bacteroidia</taxon>
        <taxon>Bacteroidales</taxon>
        <taxon>Porphyromonadaceae</taxon>
        <taxon>Macellibacteroides</taxon>
    </lineage>
</organism>
<evidence type="ECO:0000313" key="5">
    <source>
        <dbReference type="EMBL" id="NYI51173.1"/>
    </source>
</evidence>
<dbReference type="InterPro" id="IPR012337">
    <property type="entry name" value="RNaseH-like_sf"/>
</dbReference>
<evidence type="ECO:0000313" key="2">
    <source>
        <dbReference type="EMBL" id="NYI48673.1"/>
    </source>
</evidence>
<sequence length="273" mass="32049">MRQLVNPRHKELSVRSQTELLEIPRSTLYYKPIGESPENLEIMQKMDKHHIEHPTCGVLGMQDMLRLNGFQINHKRIRRLMRLMNIRVKYPQKSLSNPGARKYILPYLLRGLDIVKTNQVWSIDISYIPMKQGFMYLTAIMDVQSRYIVGWSLSNTLEKSVCLDLVEESIRKYGAPEIINSDQGVQFTNPSWIETLKENGIKISMDGKGRAKDNIWIERFWRTIKQEYVYLNPCDDGLELYKGIRKYMQYYNYNRAHQGIGRQIPGVVYKTVA</sequence>
<gene>
    <name evidence="2" type="ORF">F5613_000718</name>
    <name evidence="3" type="ORF">F5613_001115</name>
    <name evidence="4" type="ORF">F5613_001137</name>
    <name evidence="5" type="ORF">F5613_003347</name>
</gene>
<protein>
    <submittedName>
        <fullName evidence="3">Putative transposase</fullName>
    </submittedName>
</protein>
<dbReference type="InterPro" id="IPR048020">
    <property type="entry name" value="Transpos_IS3"/>
</dbReference>
<dbReference type="InterPro" id="IPR036397">
    <property type="entry name" value="RNaseH_sf"/>
</dbReference>
<keyword evidence="6" id="KW-1185">Reference proteome</keyword>
<comment type="caution">
    <text evidence="3">The sequence shown here is derived from an EMBL/GenBank/DDBJ whole genome shotgun (WGS) entry which is preliminary data.</text>
</comment>
<dbReference type="InterPro" id="IPR001584">
    <property type="entry name" value="Integrase_cat-core"/>
</dbReference>
<evidence type="ECO:0000259" key="1">
    <source>
        <dbReference type="PROSITE" id="PS50994"/>
    </source>
</evidence>
<dbReference type="InterPro" id="IPR025948">
    <property type="entry name" value="HTH-like_dom"/>
</dbReference>
<feature type="domain" description="Integrase catalytic" evidence="1">
    <location>
        <begin position="102"/>
        <end position="273"/>
    </location>
</feature>
<dbReference type="Pfam" id="PF00665">
    <property type="entry name" value="rve"/>
    <property type="match status" value="1"/>
</dbReference>
<evidence type="ECO:0000313" key="6">
    <source>
        <dbReference type="Proteomes" id="UP000574332"/>
    </source>
</evidence>
<dbReference type="EMBL" id="JACCCY010000002">
    <property type="protein sequence ID" value="NYI49059.1"/>
    <property type="molecule type" value="Genomic_DNA"/>
</dbReference>
<dbReference type="Proteomes" id="UP000574332">
    <property type="component" value="Unassembled WGS sequence"/>
</dbReference>
<reference evidence="3 6" key="1">
    <citation type="submission" date="2020-07" db="EMBL/GenBank/DDBJ databases">
        <title>Genomic Encyclopedia of Type Strains, Phase IV (KMG-IV): sequencing the most valuable type-strain genomes for metagenomic binning, comparative biology and taxonomic classification.</title>
        <authorList>
            <person name="Goeker M."/>
        </authorList>
    </citation>
    <scope>NUCLEOTIDE SEQUENCE [LARGE SCALE GENOMIC DNA]</scope>
    <source>
        <strain evidence="3 6">DSM 23697</strain>
    </source>
</reference>
<dbReference type="Gene3D" id="3.30.420.10">
    <property type="entry name" value="Ribonuclease H-like superfamily/Ribonuclease H"/>
    <property type="match status" value="1"/>
</dbReference>
<evidence type="ECO:0000313" key="3">
    <source>
        <dbReference type="EMBL" id="NYI49037.1"/>
    </source>
</evidence>
<accession>A0A8E1ZV55</accession>
<proteinExistence type="predicted"/>
<name>A0A8E1ZV55_9PORP</name>
<dbReference type="PANTHER" id="PTHR46889:SF5">
    <property type="entry name" value="INTEGRASE PROTEIN"/>
    <property type="match status" value="1"/>
</dbReference>
<dbReference type="EMBL" id="JACCCY010000002">
    <property type="protein sequence ID" value="NYI49037.1"/>
    <property type="molecule type" value="Genomic_DNA"/>
</dbReference>
<dbReference type="EMBL" id="JACCCY010000001">
    <property type="protein sequence ID" value="NYI48673.1"/>
    <property type="molecule type" value="Genomic_DNA"/>
</dbReference>
<dbReference type="GO" id="GO:0003676">
    <property type="term" value="F:nucleic acid binding"/>
    <property type="evidence" value="ECO:0007669"/>
    <property type="project" value="InterPro"/>
</dbReference>
<dbReference type="EMBL" id="JACCCY010000008">
    <property type="protein sequence ID" value="NYI51173.1"/>
    <property type="molecule type" value="Genomic_DNA"/>
</dbReference>
<dbReference type="NCBIfam" id="NF033516">
    <property type="entry name" value="transpos_IS3"/>
    <property type="match status" value="1"/>
</dbReference>
<dbReference type="Pfam" id="PF13276">
    <property type="entry name" value="HTH_21"/>
    <property type="match status" value="1"/>
</dbReference>
<dbReference type="PROSITE" id="PS50994">
    <property type="entry name" value="INTEGRASE"/>
    <property type="match status" value="1"/>
</dbReference>